<gene>
    <name evidence="1" type="ORF">POM88_046807</name>
</gene>
<dbReference type="AlphaFoldDB" id="A0AAD8H9D2"/>
<evidence type="ECO:0000313" key="2">
    <source>
        <dbReference type="Proteomes" id="UP001237642"/>
    </source>
</evidence>
<proteinExistence type="predicted"/>
<organism evidence="1 2">
    <name type="scientific">Heracleum sosnowskyi</name>
    <dbReference type="NCBI Taxonomy" id="360622"/>
    <lineage>
        <taxon>Eukaryota</taxon>
        <taxon>Viridiplantae</taxon>
        <taxon>Streptophyta</taxon>
        <taxon>Embryophyta</taxon>
        <taxon>Tracheophyta</taxon>
        <taxon>Spermatophyta</taxon>
        <taxon>Magnoliopsida</taxon>
        <taxon>eudicotyledons</taxon>
        <taxon>Gunneridae</taxon>
        <taxon>Pentapetalae</taxon>
        <taxon>asterids</taxon>
        <taxon>campanulids</taxon>
        <taxon>Apiales</taxon>
        <taxon>Apiaceae</taxon>
        <taxon>Apioideae</taxon>
        <taxon>apioid superclade</taxon>
        <taxon>Tordylieae</taxon>
        <taxon>Tordyliinae</taxon>
        <taxon>Heracleum</taxon>
    </lineage>
</organism>
<sequence>MTVLMINLVMMKSLDVKEFIEALQAKNDFNVIGLMDVGFCFSLLVVGNVIVCTRFGDDDHCAWESAACHSITVLLNINGVQIKSKSCDMLYDDAIIRGTSQVISTDGTTRYALQLDVEHHLLESACLKIQALEQADDEGIYSILNQKLVNVFEKMKRLADVKCFVHSASSLVTLYMFPCENHVTIGTCSLYILLCKKEGELNEIDGCNLLQIGRKISEVGKRSAYLGVKFYDIFLTLVCVVVQVVVYDKIVDLPCYQSSREYGWMVNEEMIKKAEALRDNMWSLKFLHEEAESHAPDFILEDKDDLKKWGMSQMGQKSGYIHRALE</sequence>
<comment type="caution">
    <text evidence="1">The sequence shown here is derived from an EMBL/GenBank/DDBJ whole genome shotgun (WGS) entry which is preliminary data.</text>
</comment>
<reference evidence="1" key="1">
    <citation type="submission" date="2023-02" db="EMBL/GenBank/DDBJ databases">
        <title>Genome of toxic invasive species Heracleum sosnowskyi carries increased number of genes despite the absence of recent whole-genome duplications.</title>
        <authorList>
            <person name="Schelkunov M."/>
            <person name="Shtratnikova V."/>
            <person name="Makarenko M."/>
            <person name="Klepikova A."/>
            <person name="Omelchenko D."/>
            <person name="Novikova G."/>
            <person name="Obukhova E."/>
            <person name="Bogdanov V."/>
            <person name="Penin A."/>
            <person name="Logacheva M."/>
        </authorList>
    </citation>
    <scope>NUCLEOTIDE SEQUENCE</scope>
    <source>
        <strain evidence="1">Hsosn_3</strain>
        <tissue evidence="1">Leaf</tissue>
    </source>
</reference>
<reference evidence="1" key="2">
    <citation type="submission" date="2023-05" db="EMBL/GenBank/DDBJ databases">
        <authorList>
            <person name="Schelkunov M.I."/>
        </authorList>
    </citation>
    <scope>NUCLEOTIDE SEQUENCE</scope>
    <source>
        <strain evidence="1">Hsosn_3</strain>
        <tissue evidence="1">Leaf</tissue>
    </source>
</reference>
<keyword evidence="2" id="KW-1185">Reference proteome</keyword>
<dbReference type="EMBL" id="JAUIZM010000010">
    <property type="protein sequence ID" value="KAK1362333.1"/>
    <property type="molecule type" value="Genomic_DNA"/>
</dbReference>
<evidence type="ECO:0000313" key="1">
    <source>
        <dbReference type="EMBL" id="KAK1362333.1"/>
    </source>
</evidence>
<accession>A0AAD8H9D2</accession>
<protein>
    <submittedName>
        <fullName evidence="1">Uncharacterized protein</fullName>
    </submittedName>
</protein>
<dbReference type="Proteomes" id="UP001237642">
    <property type="component" value="Unassembled WGS sequence"/>
</dbReference>
<name>A0AAD8H9D2_9APIA</name>